<feature type="transmembrane region" description="Helical" evidence="1">
    <location>
        <begin position="105"/>
        <end position="124"/>
    </location>
</feature>
<gene>
    <name evidence="2" type="ORF">UY32_C0017G0015</name>
</gene>
<dbReference type="PANTHER" id="PTHR36844:SF1">
    <property type="entry name" value="PROTEASE PRSW"/>
    <property type="match status" value="1"/>
</dbReference>
<reference evidence="2 3" key="1">
    <citation type="journal article" date="2015" name="Nature">
        <title>rRNA introns, odd ribosomes, and small enigmatic genomes across a large radiation of phyla.</title>
        <authorList>
            <person name="Brown C.T."/>
            <person name="Hug L.A."/>
            <person name="Thomas B.C."/>
            <person name="Sharon I."/>
            <person name="Castelle C.J."/>
            <person name="Singh A."/>
            <person name="Wilkins M.J."/>
            <person name="Williams K.H."/>
            <person name="Banfield J.F."/>
        </authorList>
    </citation>
    <scope>NUCLEOTIDE SEQUENCE [LARGE SCALE GENOMIC DNA]</scope>
</reference>
<feature type="transmembrane region" description="Helical" evidence="1">
    <location>
        <begin position="173"/>
        <end position="190"/>
    </location>
</feature>
<evidence type="ECO:0000256" key="1">
    <source>
        <dbReference type="SAM" id="Phobius"/>
    </source>
</evidence>
<feature type="transmembrane region" description="Helical" evidence="1">
    <location>
        <begin position="196"/>
        <end position="212"/>
    </location>
</feature>
<proteinExistence type="predicted"/>
<dbReference type="InterPro" id="IPR026898">
    <property type="entry name" value="PrsW"/>
</dbReference>
<feature type="transmembrane region" description="Helical" evidence="1">
    <location>
        <begin position="71"/>
        <end position="93"/>
    </location>
</feature>
<dbReference type="AlphaFoldDB" id="A0A0G1UX99"/>
<keyword evidence="1" id="KW-1133">Transmembrane helix</keyword>
<evidence type="ECO:0008006" key="4">
    <source>
        <dbReference type="Google" id="ProtNLM"/>
    </source>
</evidence>
<feature type="transmembrane region" description="Helical" evidence="1">
    <location>
        <begin position="6"/>
        <end position="25"/>
    </location>
</feature>
<dbReference type="Pfam" id="PF13367">
    <property type="entry name" value="PrsW-protease"/>
    <property type="match status" value="1"/>
</dbReference>
<dbReference type="PANTHER" id="PTHR36844">
    <property type="entry name" value="PROTEASE PRSW"/>
    <property type="match status" value="1"/>
</dbReference>
<keyword evidence="1" id="KW-0812">Transmembrane</keyword>
<feature type="transmembrane region" description="Helical" evidence="1">
    <location>
        <begin position="144"/>
        <end position="166"/>
    </location>
</feature>
<name>A0A0G1UX99_9BACT</name>
<accession>A0A0G1UX99</accession>
<dbReference type="GO" id="GO:0008233">
    <property type="term" value="F:peptidase activity"/>
    <property type="evidence" value="ECO:0007669"/>
    <property type="project" value="InterPro"/>
</dbReference>
<organism evidence="2 3">
    <name type="scientific">Candidatus Jorgensenbacteria bacterium GW2011_GWC1_48_8</name>
    <dbReference type="NCBI Taxonomy" id="1618666"/>
    <lineage>
        <taxon>Bacteria</taxon>
        <taxon>Candidatus Joergenseniibacteriota</taxon>
    </lineage>
</organism>
<feature type="transmembrane region" description="Helical" evidence="1">
    <location>
        <begin position="37"/>
        <end position="59"/>
    </location>
</feature>
<comment type="caution">
    <text evidence="2">The sequence shown here is derived from an EMBL/GenBank/DDBJ whole genome shotgun (WGS) entry which is preliminary data.</text>
</comment>
<sequence length="224" mass="24647">MLVFAFSLFILLIAVLPSLAWLVFFLKEDLHPEPKRLLFLTFAAGALSTIPALLFQIFFESTPLASVLGPIFALVILALIEEVSKFGAAYFAIAGDENFDEPVDAMIYMITAALGFAAIENLFIASSTFSVVTAASIFDTGQVLLLRFVGATLLHVLASGLLGFYWAKRKISTGLTVATVTHGIFNYLILSFENANLLYATIFLVLAMFFLFQDFEKLKASRFQ</sequence>
<protein>
    <recommendedName>
        <fullName evidence="4">Protease PrsW</fullName>
    </recommendedName>
</protein>
<keyword evidence="1" id="KW-0472">Membrane</keyword>
<evidence type="ECO:0000313" key="2">
    <source>
        <dbReference type="EMBL" id="KKU98681.1"/>
    </source>
</evidence>
<dbReference type="EMBL" id="LCPO01000017">
    <property type="protein sequence ID" value="KKU98681.1"/>
    <property type="molecule type" value="Genomic_DNA"/>
</dbReference>
<evidence type="ECO:0000313" key="3">
    <source>
        <dbReference type="Proteomes" id="UP000034600"/>
    </source>
</evidence>
<dbReference type="Proteomes" id="UP000034600">
    <property type="component" value="Unassembled WGS sequence"/>
</dbReference>